<dbReference type="OrthoDB" id="323877at2759"/>
<dbReference type="Proteomes" id="UP000187209">
    <property type="component" value="Unassembled WGS sequence"/>
</dbReference>
<dbReference type="InterPro" id="IPR006796">
    <property type="entry name" value="Dickkopf_N"/>
</dbReference>
<gene>
    <name evidence="2" type="ORF">SteCoe_29411</name>
</gene>
<sequence length="348" mass="38711">MFFALLLSTVLACFELTCDFGLNSSYCMLSDSMVYVSTCQFDDGVTQTCPLGNIQYYLNEFYKSGTLECKNSTSSTSSTVYSNQKTGYPCNSDKDCKNNKCVDNRCEGRGYKQSCTEDADCQPDMYCKTDYSSKYCITSLKAGDYCDFDNECASGLGCGRGICKKLMSLEVGEKTDLDIFCKSQIKNENGYCDAIEIYSNNVLLQSPYACTIGDICIYQFANTNNSYKSLVCECDGTSSSTGYCGTYVNFTQEYTSALANVLNYDTSLCSGDDASSVDPDILYLCQSISLSQYYYYTNWTATAKYWSLFSSHIIDDCASELGIFTPGWNWNKSAHLFLSGLIMAFYAF</sequence>
<dbReference type="EMBL" id="MPUH01000921">
    <property type="protein sequence ID" value="OMJ72205.1"/>
    <property type="molecule type" value="Genomic_DNA"/>
</dbReference>
<protein>
    <recommendedName>
        <fullName evidence="1">Dickkopf N-terminal cysteine-rich domain-containing protein</fullName>
    </recommendedName>
</protein>
<reference evidence="2 3" key="1">
    <citation type="submission" date="2016-11" db="EMBL/GenBank/DDBJ databases">
        <title>The macronuclear genome of Stentor coeruleus: a giant cell with tiny introns.</title>
        <authorList>
            <person name="Slabodnick M."/>
            <person name="Ruby J.G."/>
            <person name="Reiff S.B."/>
            <person name="Swart E.C."/>
            <person name="Gosai S."/>
            <person name="Prabakaran S."/>
            <person name="Witkowska E."/>
            <person name="Larue G.E."/>
            <person name="Fisher S."/>
            <person name="Freeman R.M."/>
            <person name="Gunawardena J."/>
            <person name="Chu W."/>
            <person name="Stover N.A."/>
            <person name="Gregory B.D."/>
            <person name="Nowacki M."/>
            <person name="Derisi J."/>
            <person name="Roy S.W."/>
            <person name="Marshall W.F."/>
            <person name="Sood P."/>
        </authorList>
    </citation>
    <scope>NUCLEOTIDE SEQUENCE [LARGE SCALE GENOMIC DNA]</scope>
    <source>
        <strain evidence="2">WM001</strain>
    </source>
</reference>
<proteinExistence type="predicted"/>
<evidence type="ECO:0000259" key="1">
    <source>
        <dbReference type="Pfam" id="PF04706"/>
    </source>
</evidence>
<dbReference type="AlphaFoldDB" id="A0A1R2B6A0"/>
<dbReference type="Pfam" id="PF04706">
    <property type="entry name" value="Dickkopf_N"/>
    <property type="match status" value="1"/>
</dbReference>
<evidence type="ECO:0000313" key="2">
    <source>
        <dbReference type="EMBL" id="OMJ72205.1"/>
    </source>
</evidence>
<accession>A0A1R2B6A0</accession>
<dbReference type="PANTHER" id="PTHR33459:SF7">
    <property type="entry name" value="DD-GDCA PROTEIN"/>
    <property type="match status" value="1"/>
</dbReference>
<feature type="domain" description="Dickkopf N-terminal cysteine-rich" evidence="1">
    <location>
        <begin position="114"/>
        <end position="163"/>
    </location>
</feature>
<dbReference type="InterPro" id="IPR052326">
    <property type="entry name" value="Diff-Dev_Assoc_Protein"/>
</dbReference>
<organism evidence="2 3">
    <name type="scientific">Stentor coeruleus</name>
    <dbReference type="NCBI Taxonomy" id="5963"/>
    <lineage>
        <taxon>Eukaryota</taxon>
        <taxon>Sar</taxon>
        <taxon>Alveolata</taxon>
        <taxon>Ciliophora</taxon>
        <taxon>Postciliodesmatophora</taxon>
        <taxon>Heterotrichea</taxon>
        <taxon>Heterotrichida</taxon>
        <taxon>Stentoridae</taxon>
        <taxon>Stentor</taxon>
    </lineage>
</organism>
<evidence type="ECO:0000313" key="3">
    <source>
        <dbReference type="Proteomes" id="UP000187209"/>
    </source>
</evidence>
<dbReference type="GO" id="GO:0005576">
    <property type="term" value="C:extracellular region"/>
    <property type="evidence" value="ECO:0007669"/>
    <property type="project" value="InterPro"/>
</dbReference>
<comment type="caution">
    <text evidence="2">The sequence shown here is derived from an EMBL/GenBank/DDBJ whole genome shotgun (WGS) entry which is preliminary data.</text>
</comment>
<name>A0A1R2B6A0_9CILI</name>
<dbReference type="GO" id="GO:0030178">
    <property type="term" value="P:negative regulation of Wnt signaling pathway"/>
    <property type="evidence" value="ECO:0007669"/>
    <property type="project" value="InterPro"/>
</dbReference>
<dbReference type="PANTHER" id="PTHR33459">
    <property type="entry name" value="DD-GDCA PROTEIN"/>
    <property type="match status" value="1"/>
</dbReference>
<keyword evidence="3" id="KW-1185">Reference proteome</keyword>